<dbReference type="InterPro" id="IPR001576">
    <property type="entry name" value="Phosphoglycerate_kinase"/>
</dbReference>
<evidence type="ECO:0000313" key="10">
    <source>
        <dbReference type="EMBL" id="RDB31871.1"/>
    </source>
</evidence>
<organism evidence="10 11">
    <name type="scientific">Candidatus Similichlamydia laticola</name>
    <dbReference type="NCBI Taxonomy" id="2170265"/>
    <lineage>
        <taxon>Bacteria</taxon>
        <taxon>Pseudomonadati</taxon>
        <taxon>Chlamydiota</taxon>
        <taxon>Chlamydiia</taxon>
        <taxon>Parachlamydiales</taxon>
        <taxon>Candidatus Parilichlamydiaceae</taxon>
        <taxon>Candidatus Similichlamydia</taxon>
    </lineage>
</organism>
<evidence type="ECO:0000256" key="9">
    <source>
        <dbReference type="RuleBase" id="RU000532"/>
    </source>
</evidence>
<dbReference type="EC" id="2.7.2.3" evidence="3 9"/>
<dbReference type="PIRSF" id="PIRSF000724">
    <property type="entry name" value="Pgk"/>
    <property type="match status" value="1"/>
</dbReference>
<evidence type="ECO:0000256" key="4">
    <source>
        <dbReference type="ARBA" id="ARBA00022679"/>
    </source>
</evidence>
<dbReference type="RefSeq" id="WP_114544015.1">
    <property type="nucleotide sequence ID" value="NZ_QQBG01000002.1"/>
</dbReference>
<dbReference type="PANTHER" id="PTHR11406">
    <property type="entry name" value="PHOSPHOGLYCERATE KINASE"/>
    <property type="match status" value="1"/>
</dbReference>
<comment type="similarity">
    <text evidence="2 9">Belongs to the phosphoglycerate kinase family.</text>
</comment>
<dbReference type="Pfam" id="PF00162">
    <property type="entry name" value="PGK"/>
    <property type="match status" value="1"/>
</dbReference>
<dbReference type="InterPro" id="IPR036043">
    <property type="entry name" value="Phosphoglycerate_kinase_sf"/>
</dbReference>
<comment type="caution">
    <text evidence="10">The sequence shown here is derived from an EMBL/GenBank/DDBJ whole genome shotgun (WGS) entry which is preliminary data.</text>
</comment>
<protein>
    <recommendedName>
        <fullName evidence="3 9">Phosphoglycerate kinase</fullName>
        <ecNumber evidence="3 9">2.7.2.3</ecNumber>
    </recommendedName>
</protein>
<evidence type="ECO:0000313" key="11">
    <source>
        <dbReference type="Proteomes" id="UP000253816"/>
    </source>
</evidence>
<comment type="catalytic activity">
    <reaction evidence="1 9">
        <text>(2R)-3-phosphoglycerate + ATP = (2R)-3-phospho-glyceroyl phosphate + ADP</text>
        <dbReference type="Rhea" id="RHEA:14801"/>
        <dbReference type="ChEBI" id="CHEBI:30616"/>
        <dbReference type="ChEBI" id="CHEBI:57604"/>
        <dbReference type="ChEBI" id="CHEBI:58272"/>
        <dbReference type="ChEBI" id="CHEBI:456216"/>
        <dbReference type="EC" id="2.7.2.3"/>
    </reaction>
</comment>
<dbReference type="UniPathway" id="UPA00109">
    <property type="reaction ID" value="UER00185"/>
</dbReference>
<feature type="binding site" evidence="8">
    <location>
        <position position="315"/>
    </location>
    <ligand>
        <name>ATP</name>
        <dbReference type="ChEBI" id="CHEBI:30616"/>
    </ligand>
</feature>
<evidence type="ECO:0000256" key="1">
    <source>
        <dbReference type="ARBA" id="ARBA00000642"/>
    </source>
</evidence>
<evidence type="ECO:0000256" key="7">
    <source>
        <dbReference type="ARBA" id="ARBA00022840"/>
    </source>
</evidence>
<evidence type="ECO:0000256" key="8">
    <source>
        <dbReference type="PIRSR" id="PIRSR000724-2"/>
    </source>
</evidence>
<dbReference type="GO" id="GO:0006096">
    <property type="term" value="P:glycolytic process"/>
    <property type="evidence" value="ECO:0007669"/>
    <property type="project" value="UniProtKB-UniPathway"/>
</dbReference>
<name>A0A369KB92_9BACT</name>
<evidence type="ECO:0000256" key="2">
    <source>
        <dbReference type="ARBA" id="ARBA00008982"/>
    </source>
</evidence>
<keyword evidence="5" id="KW-0547">Nucleotide-binding</keyword>
<keyword evidence="4 9" id="KW-0808">Transferase</keyword>
<keyword evidence="6 9" id="KW-0418">Kinase</keyword>
<sequence length="388" mass="42618">MPPQFDLLPYSSLNWKGRRILMRVDCNVPFSANGDISNDFRLRALLPSLRFFLENHCSLVLISHLALKEGAQLKKCADRLQEELDLPVVFVPHRDSLEEQLQTVPQAPLVLLDNLRLHPGEEKNDLLFAKSLSCLGDLFLNEALSCSHRKHASIVSLPTYFVGCCGIGPLFLKELESLHCLKESPLRPRCAIVGGAKLKTKIPLIKSLKEWADEIILVGQTANAFLHILHNTSSLSEEDAPLLNDVLSIIEGFPSLILPVDGIVQEGDALKIVQASQIGPTDNFLDLGPQSITIIQNRLKDQKTIFWNGPAGQFEQKEFSKGTLEIARCLANTQAQTFIAGGDTIFAAHKAGVANKIEHFLSGGGASLTFFQEGSLPGIRALEMCIGE</sequence>
<dbReference type="GO" id="GO:0006094">
    <property type="term" value="P:gluconeogenesis"/>
    <property type="evidence" value="ECO:0007669"/>
    <property type="project" value="TreeGrafter"/>
</dbReference>
<dbReference type="OrthoDB" id="9808460at2"/>
<dbReference type="Proteomes" id="UP000253816">
    <property type="component" value="Unassembled WGS sequence"/>
</dbReference>
<dbReference type="Gene3D" id="3.40.50.1260">
    <property type="entry name" value="Phosphoglycerate kinase, N-terminal domain"/>
    <property type="match status" value="2"/>
</dbReference>
<evidence type="ECO:0000256" key="3">
    <source>
        <dbReference type="ARBA" id="ARBA00013061"/>
    </source>
</evidence>
<dbReference type="SUPFAM" id="SSF53748">
    <property type="entry name" value="Phosphoglycerate kinase"/>
    <property type="match status" value="1"/>
</dbReference>
<dbReference type="GO" id="GO:0005524">
    <property type="term" value="F:ATP binding"/>
    <property type="evidence" value="ECO:0007669"/>
    <property type="project" value="UniProtKB-KW"/>
</dbReference>
<keyword evidence="7 8" id="KW-0067">ATP-binding</keyword>
<keyword evidence="11" id="KW-1185">Reference proteome</keyword>
<proteinExistence type="inferred from homology"/>
<dbReference type="PRINTS" id="PR00477">
    <property type="entry name" value="PHGLYCKINASE"/>
</dbReference>
<dbReference type="GO" id="GO:0005829">
    <property type="term" value="C:cytosol"/>
    <property type="evidence" value="ECO:0007669"/>
    <property type="project" value="TreeGrafter"/>
</dbReference>
<feature type="binding site" evidence="8">
    <location>
        <position position="201"/>
    </location>
    <ligand>
        <name>ATP</name>
        <dbReference type="ChEBI" id="CHEBI:30616"/>
    </ligand>
</feature>
<dbReference type="GO" id="GO:0043531">
    <property type="term" value="F:ADP binding"/>
    <property type="evidence" value="ECO:0007669"/>
    <property type="project" value="TreeGrafter"/>
</dbReference>
<dbReference type="GO" id="GO:0004618">
    <property type="term" value="F:phosphoglycerate kinase activity"/>
    <property type="evidence" value="ECO:0007669"/>
    <property type="project" value="UniProtKB-EC"/>
</dbReference>
<reference evidence="10 11" key="1">
    <citation type="submission" date="2018-07" db="EMBL/GenBank/DDBJ databases">
        <title>Comparative genomics of the Candidatus Parilichlamydiaceae reveals evidence of convergent evolution and genome reduction in the phylum Chlamydiae.</title>
        <authorList>
            <person name="Taylor-Brown A."/>
            <person name="Polkinghorne A."/>
        </authorList>
    </citation>
    <scope>NUCLEOTIDE SEQUENCE [LARGE SCALE GENOMIC DNA]</scope>
    <source>
        <strain evidence="10 11">Hat2</strain>
    </source>
</reference>
<dbReference type="EMBL" id="QQBG01000002">
    <property type="protein sequence ID" value="RDB31871.1"/>
    <property type="molecule type" value="Genomic_DNA"/>
</dbReference>
<gene>
    <name evidence="10" type="ORF">HAT2_00015</name>
</gene>
<dbReference type="InterPro" id="IPR015824">
    <property type="entry name" value="Phosphoglycerate_kinase_N"/>
</dbReference>
<feature type="binding site" evidence="8">
    <location>
        <begin position="341"/>
        <end position="344"/>
    </location>
    <ligand>
        <name>ATP</name>
        <dbReference type="ChEBI" id="CHEBI:30616"/>
    </ligand>
</feature>
<accession>A0A369KB92</accession>
<evidence type="ECO:0000256" key="6">
    <source>
        <dbReference type="ARBA" id="ARBA00022777"/>
    </source>
</evidence>
<dbReference type="PANTHER" id="PTHR11406:SF23">
    <property type="entry name" value="PHOSPHOGLYCERATE KINASE 1, CHLOROPLASTIC-RELATED"/>
    <property type="match status" value="1"/>
</dbReference>
<evidence type="ECO:0000256" key="5">
    <source>
        <dbReference type="ARBA" id="ARBA00022741"/>
    </source>
</evidence>
<dbReference type="AlphaFoldDB" id="A0A369KB92"/>